<dbReference type="EMBL" id="WHJF01000042">
    <property type="protein sequence ID" value="NHZ63968.1"/>
    <property type="molecule type" value="Genomic_DNA"/>
</dbReference>
<reference evidence="2 3" key="1">
    <citation type="submission" date="2019-10" db="EMBL/GenBank/DDBJ databases">
        <title>Taxonomy of Antarctic Massilia spp.: description of Massilia rubra sp. nov., Massilia aquatica sp. nov., Massilia mucilaginosa sp. nov., Massilia frigida sp. nov. isolated from streams, lakes and regoliths.</title>
        <authorList>
            <person name="Holochova P."/>
            <person name="Sedlacek I."/>
            <person name="Kralova S."/>
            <person name="Maslanova I."/>
            <person name="Busse H.-J."/>
            <person name="Stankova E."/>
            <person name="Vrbovska V."/>
            <person name="Kovarovic V."/>
            <person name="Bartak M."/>
            <person name="Svec P."/>
            <person name="Pantucek R."/>
        </authorList>
    </citation>
    <scope>NUCLEOTIDE SEQUENCE [LARGE SCALE GENOMIC DNA]</scope>
    <source>
        <strain evidence="2 3">CCM 8694</strain>
    </source>
</reference>
<dbReference type="Proteomes" id="UP000610594">
    <property type="component" value="Unassembled WGS sequence"/>
</dbReference>
<keyword evidence="3" id="KW-1185">Reference proteome</keyword>
<protein>
    <recommendedName>
        <fullName evidence="4">DUF2059 domain-containing protein</fullName>
    </recommendedName>
</protein>
<organism evidence="2 3">
    <name type="scientific">Massilia genomosp. 1</name>
    <dbReference type="NCBI Taxonomy" id="2609280"/>
    <lineage>
        <taxon>Bacteria</taxon>
        <taxon>Pseudomonadati</taxon>
        <taxon>Pseudomonadota</taxon>
        <taxon>Betaproteobacteria</taxon>
        <taxon>Burkholderiales</taxon>
        <taxon>Oxalobacteraceae</taxon>
        <taxon>Telluria group</taxon>
        <taxon>Massilia</taxon>
    </lineage>
</organism>
<evidence type="ECO:0000313" key="2">
    <source>
        <dbReference type="EMBL" id="NHZ63968.1"/>
    </source>
</evidence>
<sequence>MRSAALLIFIGACNAALGSDTSTLQAKPDAAFLQLVDATRFLANYKEMAAVSARVSTKRAQGDQNPYAAFLAKVAVADLSDIRDCMGRAYASGPITPTDAVQLVRIFNSPLGKKVIDITHRSIIAKLDQDAFPRVDWSSVTDDERTEMPSIFENPAFQHYAAVISNPAFEQATMACLVSSKVGKANGFKG</sequence>
<keyword evidence="1" id="KW-0732">Signal</keyword>
<evidence type="ECO:0008006" key="4">
    <source>
        <dbReference type="Google" id="ProtNLM"/>
    </source>
</evidence>
<evidence type="ECO:0000313" key="3">
    <source>
        <dbReference type="Proteomes" id="UP000610594"/>
    </source>
</evidence>
<proteinExistence type="predicted"/>
<gene>
    <name evidence="2" type="ORF">F1735_16930</name>
</gene>
<comment type="caution">
    <text evidence="2">The sequence shown here is derived from an EMBL/GenBank/DDBJ whole genome shotgun (WGS) entry which is preliminary data.</text>
</comment>
<accession>A0ABX0MMH0</accession>
<dbReference type="RefSeq" id="WP_167238025.1">
    <property type="nucleotide sequence ID" value="NZ_WHJF01000042.1"/>
</dbReference>
<feature type="chain" id="PRO_5046599943" description="DUF2059 domain-containing protein" evidence="1">
    <location>
        <begin position="19"/>
        <end position="190"/>
    </location>
</feature>
<evidence type="ECO:0000256" key="1">
    <source>
        <dbReference type="SAM" id="SignalP"/>
    </source>
</evidence>
<name>A0ABX0MMH0_9BURK</name>
<feature type="signal peptide" evidence="1">
    <location>
        <begin position="1"/>
        <end position="18"/>
    </location>
</feature>